<dbReference type="Gene3D" id="1.20.900.10">
    <property type="entry name" value="Dbl homology (DH) domain"/>
    <property type="match status" value="1"/>
</dbReference>
<dbReference type="GO" id="GO:0016192">
    <property type="term" value="P:vesicle-mediated transport"/>
    <property type="evidence" value="ECO:0007669"/>
    <property type="project" value="UniProtKB-ARBA"/>
</dbReference>
<dbReference type="SUPFAM" id="SSF48065">
    <property type="entry name" value="DBL homology domain (DH-domain)"/>
    <property type="match status" value="1"/>
</dbReference>
<reference evidence="10 11" key="1">
    <citation type="journal article" date="2024" name="bioRxiv">
        <title>A reference genome for Trichogramma kaykai: A tiny desert-dwelling parasitoid wasp with competing sex-ratio distorters.</title>
        <authorList>
            <person name="Culotta J."/>
            <person name="Lindsey A.R."/>
        </authorList>
    </citation>
    <scope>NUCLEOTIDE SEQUENCE [LARGE SCALE GENOMIC DNA]</scope>
    <source>
        <strain evidence="10 11">KSX58</strain>
    </source>
</reference>
<dbReference type="Pfam" id="PF00169">
    <property type="entry name" value="PH"/>
    <property type="match status" value="1"/>
</dbReference>
<evidence type="ECO:0000313" key="11">
    <source>
        <dbReference type="Proteomes" id="UP001627154"/>
    </source>
</evidence>
<dbReference type="PROSITE" id="PS50010">
    <property type="entry name" value="DH_2"/>
    <property type="match status" value="1"/>
</dbReference>
<feature type="compositionally biased region" description="Acidic residues" evidence="6">
    <location>
        <begin position="880"/>
        <end position="897"/>
    </location>
</feature>
<evidence type="ECO:0000259" key="9">
    <source>
        <dbReference type="PROSITE" id="PS50010"/>
    </source>
</evidence>
<sequence length="982" mass="108198">MSKNDGPKLVVALFTFKGKNNDELCFKKGDIITITQLEDGGWWEGTLNDKTGWFPCNYVQEYKASDSGSSSSKLSPEKNSPESPVYPAFNRDIVLKDIVDSEKANVAELQNLYSHFLHPLETANILQKEEYRQLVGNFPDVLETHQYLLANLENALSQGPEAKVGNIFLTLAPKIKSIHTTYCTYHPQAVCILDRFRDELNDYMERNGAITPGILVLTTGLSKPFRRLDKYSSMLQELERHTEKNHPDRGDTQRSVSVYREIADCCVTIRKQRELALQILIGGIKGWEGEELCAMGDIIHVGPVILISGADRRDRYFVLFHKTLLVLSTSSRMSSFVYEGQLPLTGINIVPLEQSDELRNAFEISGPMIEPITVLCPSRDERQHWMELIAPEQHLTSPSSHANVTAAAANNSSTTTPTTMSSFSRNKSGSASMINRSASGGSFARSTPATSSLTHVSCCRYARPPYTRLSRYFARLVRKRLLQPELLKRLLYLEYLVRPDTQSVRMRRQCLVTYSLEAIAQATTSTPAEPVAVRLPLTSSSSSTPATGSLLSKSTSSCLRPGRKSSSIKLDVVYVLDDAAAEATPAAAAAPSTASMAVYSMEPPHVMPELTHRSLPPRVTESNCCVPNFDSVPYRQLRSGEINLCDNASDDSKNWKSLGKSQQQQLQQTRRAEASLRSSDSGMADSFQYHSGHELGSSYAKFAGIHSESEIDENKFADQCICSSPFGSTPRRCSAATAGTASTSTTSSSTPSSSAADYKSLLLLNDESENENDDEDDDDDDDNDNSSESSGRRRNSSSSSSSGDEDDDSSADGEVDGGKNKCTCRPELRSRFENMTLVQRKHLTQPISEPKVKKYKRPLGHHRTRVKKQETTTHLHVIVAEEEEEEEEEEEDDGDQADPDKRQQQTFTSGLYAHWWLKKPLPIDTDNASTDAATTTAPQERVHKPELKASGGGGGSNGGSGNGQFEPRDTGAPLLVVAGKHD</sequence>
<dbReference type="PROSITE" id="PS50002">
    <property type="entry name" value="SH3"/>
    <property type="match status" value="1"/>
</dbReference>
<dbReference type="CDD" id="cd01225">
    <property type="entry name" value="PH_Cool_Pix"/>
    <property type="match status" value="1"/>
</dbReference>
<feature type="compositionally biased region" description="Basic and acidic residues" evidence="6">
    <location>
        <begin position="816"/>
        <end position="825"/>
    </location>
</feature>
<evidence type="ECO:0000256" key="6">
    <source>
        <dbReference type="SAM" id="MobiDB-lite"/>
    </source>
</evidence>
<dbReference type="GO" id="GO:0005085">
    <property type="term" value="F:guanyl-nucleotide exchange factor activity"/>
    <property type="evidence" value="ECO:0007669"/>
    <property type="project" value="UniProtKB-KW"/>
</dbReference>
<feature type="compositionally biased region" description="Polar residues" evidence="6">
    <location>
        <begin position="423"/>
        <end position="449"/>
    </location>
</feature>
<dbReference type="SMART" id="SM00233">
    <property type="entry name" value="PH"/>
    <property type="match status" value="1"/>
</dbReference>
<dbReference type="CDD" id="cd00160">
    <property type="entry name" value="RhoGEF"/>
    <property type="match status" value="1"/>
</dbReference>
<dbReference type="AlphaFoldDB" id="A0ABD2X3Z0"/>
<evidence type="ECO:0000256" key="3">
    <source>
        <dbReference type="ARBA" id="ARBA00022658"/>
    </source>
</evidence>
<feature type="region of interest" description="Disordered" evidence="6">
    <location>
        <begin position="538"/>
        <end position="563"/>
    </location>
</feature>
<comment type="caution">
    <text evidence="10">The sequence shown here is derived from an EMBL/GenBank/DDBJ whole genome shotgun (WGS) entry which is preliminary data.</text>
</comment>
<name>A0ABD2X3Z0_9HYME</name>
<evidence type="ECO:0000256" key="1">
    <source>
        <dbReference type="ARBA" id="ARBA00004510"/>
    </source>
</evidence>
<evidence type="ECO:0000259" key="7">
    <source>
        <dbReference type="PROSITE" id="PS50002"/>
    </source>
</evidence>
<organism evidence="10 11">
    <name type="scientific">Trichogramma kaykai</name>
    <dbReference type="NCBI Taxonomy" id="54128"/>
    <lineage>
        <taxon>Eukaryota</taxon>
        <taxon>Metazoa</taxon>
        <taxon>Ecdysozoa</taxon>
        <taxon>Arthropoda</taxon>
        <taxon>Hexapoda</taxon>
        <taxon>Insecta</taxon>
        <taxon>Pterygota</taxon>
        <taxon>Neoptera</taxon>
        <taxon>Endopterygota</taxon>
        <taxon>Hymenoptera</taxon>
        <taxon>Apocrita</taxon>
        <taxon>Proctotrupomorpha</taxon>
        <taxon>Chalcidoidea</taxon>
        <taxon>Trichogrammatidae</taxon>
        <taxon>Trichogramma</taxon>
    </lineage>
</organism>
<feature type="region of interest" description="Disordered" evidence="6">
    <location>
        <begin position="922"/>
        <end position="982"/>
    </location>
</feature>
<proteinExistence type="predicted"/>
<feature type="domain" description="DH" evidence="9">
    <location>
        <begin position="90"/>
        <end position="263"/>
    </location>
</feature>
<dbReference type="EMBL" id="JBJJXI010000055">
    <property type="protein sequence ID" value="KAL3399844.1"/>
    <property type="molecule type" value="Genomic_DNA"/>
</dbReference>
<feature type="region of interest" description="Disordered" evidence="6">
    <location>
        <begin position="768"/>
        <end position="825"/>
    </location>
</feature>
<protein>
    <recommendedName>
        <fullName evidence="12">Rho guanine nucleotide exchange factor 7</fullName>
    </recommendedName>
</protein>
<dbReference type="Pfam" id="PF00018">
    <property type="entry name" value="SH3_1"/>
    <property type="match status" value="1"/>
</dbReference>
<dbReference type="InterPro" id="IPR001452">
    <property type="entry name" value="SH3_domain"/>
</dbReference>
<feature type="region of interest" description="Disordered" evidence="6">
    <location>
        <begin position="837"/>
        <end position="907"/>
    </location>
</feature>
<evidence type="ECO:0000256" key="5">
    <source>
        <dbReference type="PROSITE-ProRule" id="PRU00192"/>
    </source>
</evidence>
<dbReference type="InterPro" id="IPR000219">
    <property type="entry name" value="DH_dom"/>
</dbReference>
<evidence type="ECO:0000313" key="10">
    <source>
        <dbReference type="EMBL" id="KAL3399844.1"/>
    </source>
</evidence>
<feature type="region of interest" description="Disordered" evidence="6">
    <location>
        <begin position="653"/>
        <end position="689"/>
    </location>
</feature>
<dbReference type="SMART" id="SM00326">
    <property type="entry name" value="SH3"/>
    <property type="match status" value="1"/>
</dbReference>
<feature type="compositionally biased region" description="Basic residues" evidence="6">
    <location>
        <begin position="853"/>
        <end position="866"/>
    </location>
</feature>
<feature type="compositionally biased region" description="Acidic residues" evidence="6">
    <location>
        <begin position="768"/>
        <end position="785"/>
    </location>
</feature>
<feature type="compositionally biased region" description="Low complexity" evidence="6">
    <location>
        <begin position="734"/>
        <end position="755"/>
    </location>
</feature>
<keyword evidence="2 5" id="KW-0728">SH3 domain</keyword>
<evidence type="ECO:0000256" key="2">
    <source>
        <dbReference type="ARBA" id="ARBA00022443"/>
    </source>
</evidence>
<dbReference type="PANTHER" id="PTHR46026">
    <property type="entry name" value="RHO-TYPE GUANINE NUCLEOTIDE EXCHANGE FACTOR, ISOFORM F"/>
    <property type="match status" value="1"/>
</dbReference>
<dbReference type="PROSITE" id="PS50003">
    <property type="entry name" value="PH_DOMAIN"/>
    <property type="match status" value="1"/>
</dbReference>
<dbReference type="InterPro" id="IPR001849">
    <property type="entry name" value="PH_domain"/>
</dbReference>
<feature type="region of interest" description="Disordered" evidence="6">
    <location>
        <begin position="732"/>
        <end position="755"/>
    </location>
</feature>
<dbReference type="SMART" id="SM00325">
    <property type="entry name" value="RhoGEF"/>
    <property type="match status" value="1"/>
</dbReference>
<feature type="compositionally biased region" description="Polar residues" evidence="6">
    <location>
        <begin position="553"/>
        <end position="563"/>
    </location>
</feature>
<keyword evidence="11" id="KW-1185">Reference proteome</keyword>
<feature type="compositionally biased region" description="Low complexity" evidence="6">
    <location>
        <begin position="538"/>
        <end position="552"/>
    </location>
</feature>
<dbReference type="InterPro" id="IPR035899">
    <property type="entry name" value="DBL_dom_sf"/>
</dbReference>
<dbReference type="Gene3D" id="2.30.30.40">
    <property type="entry name" value="SH3 Domains"/>
    <property type="match status" value="1"/>
</dbReference>
<dbReference type="SUPFAM" id="SSF50044">
    <property type="entry name" value="SH3-domain"/>
    <property type="match status" value="1"/>
</dbReference>
<evidence type="ECO:0008006" key="12">
    <source>
        <dbReference type="Google" id="ProtNLM"/>
    </source>
</evidence>
<keyword evidence="3" id="KW-0344">Guanine-nucleotide releasing factor</keyword>
<dbReference type="Proteomes" id="UP001627154">
    <property type="component" value="Unassembled WGS sequence"/>
</dbReference>
<feature type="compositionally biased region" description="Low complexity" evidence="6">
    <location>
        <begin position="924"/>
        <end position="937"/>
    </location>
</feature>
<dbReference type="PRINTS" id="PR00452">
    <property type="entry name" value="SH3DOMAIN"/>
</dbReference>
<dbReference type="SUPFAM" id="SSF50729">
    <property type="entry name" value="PH domain-like"/>
    <property type="match status" value="1"/>
</dbReference>
<dbReference type="InterPro" id="IPR036028">
    <property type="entry name" value="SH3-like_dom_sf"/>
</dbReference>
<dbReference type="PANTHER" id="PTHR46026:SF1">
    <property type="entry name" value="RHO-TYPE GUANINE NUCLEOTIDE EXCHANGE FACTOR, ISOFORM F"/>
    <property type="match status" value="1"/>
</dbReference>
<evidence type="ECO:0000259" key="8">
    <source>
        <dbReference type="PROSITE" id="PS50003"/>
    </source>
</evidence>
<dbReference type="CDD" id="cd11877">
    <property type="entry name" value="SH3_PIX"/>
    <property type="match status" value="1"/>
</dbReference>
<dbReference type="InterPro" id="IPR011993">
    <property type="entry name" value="PH-like_dom_sf"/>
</dbReference>
<dbReference type="Gene3D" id="2.30.29.30">
    <property type="entry name" value="Pleckstrin-homology domain (PH domain)/Phosphotyrosine-binding domain (PTB)"/>
    <property type="match status" value="1"/>
</dbReference>
<dbReference type="GO" id="GO:0030027">
    <property type="term" value="C:lamellipodium"/>
    <property type="evidence" value="ECO:0007669"/>
    <property type="project" value="UniProtKB-SubCell"/>
</dbReference>
<gene>
    <name evidence="10" type="ORF">TKK_007075</name>
</gene>
<feature type="domain" description="PH" evidence="8">
    <location>
        <begin position="297"/>
        <end position="394"/>
    </location>
</feature>
<accession>A0ABD2X3Z0</accession>
<feature type="domain" description="SH3" evidence="7">
    <location>
        <begin position="5"/>
        <end position="64"/>
    </location>
</feature>
<feature type="compositionally biased region" description="Acidic residues" evidence="6">
    <location>
        <begin position="803"/>
        <end position="815"/>
    </location>
</feature>
<dbReference type="FunFam" id="2.30.30.40:FF:000072">
    <property type="entry name" value="Unconventional Myosin IB"/>
    <property type="match status" value="1"/>
</dbReference>
<dbReference type="InterPro" id="IPR046376">
    <property type="entry name" value="PH_Cool_Pix"/>
</dbReference>
<keyword evidence="4" id="KW-0966">Cell projection</keyword>
<feature type="region of interest" description="Disordered" evidence="6">
    <location>
        <begin position="396"/>
        <end position="449"/>
    </location>
</feature>
<feature type="compositionally biased region" description="Low complexity" evidence="6">
    <location>
        <begin position="399"/>
        <end position="422"/>
    </location>
</feature>
<feature type="compositionally biased region" description="Gly residues" evidence="6">
    <location>
        <begin position="950"/>
        <end position="962"/>
    </location>
</feature>
<dbReference type="Pfam" id="PF00621">
    <property type="entry name" value="RhoGEF"/>
    <property type="match status" value="1"/>
</dbReference>
<comment type="subcellular location">
    <subcellularLocation>
        <location evidence="1">Cell projection</location>
        <location evidence="1">Lamellipodium</location>
    </subcellularLocation>
</comment>
<evidence type="ECO:0000256" key="4">
    <source>
        <dbReference type="ARBA" id="ARBA00023273"/>
    </source>
</evidence>